<dbReference type="SUPFAM" id="SSF48452">
    <property type="entry name" value="TPR-like"/>
    <property type="match status" value="1"/>
</dbReference>
<evidence type="ECO:0008006" key="2">
    <source>
        <dbReference type="Google" id="ProtNLM"/>
    </source>
</evidence>
<dbReference type="Gene3D" id="1.25.40.10">
    <property type="entry name" value="Tetratricopeptide repeat domain"/>
    <property type="match status" value="1"/>
</dbReference>
<protein>
    <recommendedName>
        <fullName evidence="2">Tetratricopeptide repeat protein</fullName>
    </recommendedName>
</protein>
<sequence length="453" mass="51494">MRLIVFSFLIIFSFALVAQNFEMGIKYRVDRSTVFAEDNTFNPGNNSPGNITDTLRVSLSNNSSFIVTAGNGLNFFYDFPAQQIYYYSADSIYNISSLFSVVDYRIAEFENRKFLSGLLSQSGVQGTMGNDADIEAIFGVEDSESSVRTQISSKTSNDTTFYVFDNSVISKVHYSSHLITKDYMKSMERFLVYQVTLHPAVKEDILKKGFIPDYIYICYGDVGRTVTETHTLIDCGIRVANDIQPELKEKPLYLSSADEMGGLADSVFYHLLSNPHAMPDSNTYYQTADKLSSEGKYLSALLCVFEYILSSGNQSIAHIRPLLVHQDDADMATFLTAMSRPDNEDEAYERVKDFDKLIAKNLEYGNILNIYAANYISDYDGEKAIDYFFNALKKSPGITNAWFDLGRIYVSQYNFDTAWKCFEIVFRTGTTETNKSDVQKMKKRLKLQHPEYF</sequence>
<proteinExistence type="predicted"/>
<name>A0A644WY03_9ZZZZ</name>
<gene>
    <name evidence="1" type="ORF">SDC9_54993</name>
</gene>
<dbReference type="InterPro" id="IPR011990">
    <property type="entry name" value="TPR-like_helical_dom_sf"/>
</dbReference>
<accession>A0A644WY03</accession>
<reference evidence="1" key="1">
    <citation type="submission" date="2019-08" db="EMBL/GenBank/DDBJ databases">
        <authorList>
            <person name="Kucharzyk K."/>
            <person name="Murdoch R.W."/>
            <person name="Higgins S."/>
            <person name="Loffler F."/>
        </authorList>
    </citation>
    <scope>NUCLEOTIDE SEQUENCE</scope>
</reference>
<organism evidence="1">
    <name type="scientific">bioreactor metagenome</name>
    <dbReference type="NCBI Taxonomy" id="1076179"/>
    <lineage>
        <taxon>unclassified sequences</taxon>
        <taxon>metagenomes</taxon>
        <taxon>ecological metagenomes</taxon>
    </lineage>
</organism>
<evidence type="ECO:0000313" key="1">
    <source>
        <dbReference type="EMBL" id="MPM08679.1"/>
    </source>
</evidence>
<dbReference type="AlphaFoldDB" id="A0A644WY03"/>
<dbReference type="EMBL" id="VSSQ01001479">
    <property type="protein sequence ID" value="MPM08679.1"/>
    <property type="molecule type" value="Genomic_DNA"/>
</dbReference>
<comment type="caution">
    <text evidence="1">The sequence shown here is derived from an EMBL/GenBank/DDBJ whole genome shotgun (WGS) entry which is preliminary data.</text>
</comment>